<evidence type="ECO:0000313" key="3">
    <source>
        <dbReference type="Proteomes" id="UP000226431"/>
    </source>
</evidence>
<gene>
    <name evidence="2" type="ORF">CDD80_2764</name>
</gene>
<comment type="caution">
    <text evidence="2">The sequence shown here is derived from an EMBL/GenBank/DDBJ whole genome shotgun (WGS) entry which is preliminary data.</text>
</comment>
<proteinExistence type="predicted"/>
<keyword evidence="3" id="KW-1185">Reference proteome</keyword>
<dbReference type="Proteomes" id="UP000226431">
    <property type="component" value="Unassembled WGS sequence"/>
</dbReference>
<feature type="compositionally biased region" description="Basic and acidic residues" evidence="1">
    <location>
        <begin position="154"/>
        <end position="163"/>
    </location>
</feature>
<feature type="region of interest" description="Disordered" evidence="1">
    <location>
        <begin position="1"/>
        <end position="58"/>
    </location>
</feature>
<dbReference type="OrthoDB" id="1898716at2759"/>
<dbReference type="AlphaFoldDB" id="A0A2C5Z6B1"/>
<dbReference type="STRING" id="2004952.A0A2C5Z6B1"/>
<name>A0A2C5Z6B1_9HYPO</name>
<sequence length="163" mass="16743">MTPTQAPQRSSSHSSVVLPPPSPSASALLSAGATGPPNPFARPPPQQNVNGDTPASALPSRFLNEQLLPSPSSFYPEWNFRSSDSNTLPSPLNFATPVVGSGPSFLRDDGHAVGGTSAAVSSQAASHMSSGLGKRKSPEFGMGGHGEAHAVASEPKRVKVEYA</sequence>
<feature type="compositionally biased region" description="Pro residues" evidence="1">
    <location>
        <begin position="36"/>
        <end position="46"/>
    </location>
</feature>
<evidence type="ECO:0000256" key="1">
    <source>
        <dbReference type="SAM" id="MobiDB-lite"/>
    </source>
</evidence>
<organism evidence="2 3">
    <name type="scientific">Ophiocordyceps camponoti-rufipedis</name>
    <dbReference type="NCBI Taxonomy" id="2004952"/>
    <lineage>
        <taxon>Eukaryota</taxon>
        <taxon>Fungi</taxon>
        <taxon>Dikarya</taxon>
        <taxon>Ascomycota</taxon>
        <taxon>Pezizomycotina</taxon>
        <taxon>Sordariomycetes</taxon>
        <taxon>Hypocreomycetidae</taxon>
        <taxon>Hypocreales</taxon>
        <taxon>Ophiocordycipitaceae</taxon>
        <taxon>Ophiocordyceps</taxon>
    </lineage>
</organism>
<accession>A0A2C5Z6B1</accession>
<dbReference type="EMBL" id="NJES01000246">
    <property type="protein sequence ID" value="PHH74904.1"/>
    <property type="molecule type" value="Genomic_DNA"/>
</dbReference>
<evidence type="ECO:0000313" key="2">
    <source>
        <dbReference type="EMBL" id="PHH74904.1"/>
    </source>
</evidence>
<feature type="region of interest" description="Disordered" evidence="1">
    <location>
        <begin position="124"/>
        <end position="163"/>
    </location>
</feature>
<reference evidence="2 3" key="1">
    <citation type="submission" date="2017-06" db="EMBL/GenBank/DDBJ databases">
        <title>Ant-infecting Ophiocordyceps genomes reveal a high diversity of potential behavioral manipulation genes and a possible major role for enterotoxins.</title>
        <authorList>
            <person name="De Bekker C."/>
            <person name="Evans H.C."/>
            <person name="Brachmann A."/>
            <person name="Hughes D.P."/>
        </authorList>
    </citation>
    <scope>NUCLEOTIDE SEQUENCE [LARGE SCALE GENOMIC DNA]</scope>
    <source>
        <strain evidence="2 3">Map16</strain>
    </source>
</reference>
<protein>
    <submittedName>
        <fullName evidence="2">Uncharacterized protein</fullName>
    </submittedName>
</protein>